<evidence type="ECO:0000313" key="2">
    <source>
        <dbReference type="Proteomes" id="UP000282892"/>
    </source>
</evidence>
<dbReference type="Pfam" id="PF14275">
    <property type="entry name" value="DUF4362"/>
    <property type="match status" value="1"/>
</dbReference>
<dbReference type="KEGG" id="nmk:CHR53_11665"/>
<dbReference type="AlphaFoldDB" id="A0A3Q9QWH0"/>
<dbReference type="PROSITE" id="PS51257">
    <property type="entry name" value="PROKAR_LIPOPROTEIN"/>
    <property type="match status" value="1"/>
</dbReference>
<gene>
    <name evidence="1" type="ORF">CHR53_11665</name>
</gene>
<dbReference type="EMBL" id="CP022572">
    <property type="protein sequence ID" value="AZU61883.1"/>
    <property type="molecule type" value="Genomic_DNA"/>
</dbReference>
<dbReference type="InterPro" id="IPR025372">
    <property type="entry name" value="DUF4362"/>
</dbReference>
<protein>
    <recommendedName>
        <fullName evidence="3">DUF4362 domain-containing protein</fullName>
    </recommendedName>
</protein>
<dbReference type="Proteomes" id="UP000282892">
    <property type="component" value="Chromosome"/>
</dbReference>
<organism evidence="1 2">
    <name type="scientific">Neobacillus mesonae</name>
    <dbReference type="NCBI Taxonomy" id="1193713"/>
    <lineage>
        <taxon>Bacteria</taxon>
        <taxon>Bacillati</taxon>
        <taxon>Bacillota</taxon>
        <taxon>Bacilli</taxon>
        <taxon>Bacillales</taxon>
        <taxon>Bacillaceae</taxon>
        <taxon>Neobacillus</taxon>
    </lineage>
</organism>
<name>A0A3Q9QWH0_9BACI</name>
<dbReference type="OrthoDB" id="1912370at2"/>
<proteinExistence type="predicted"/>
<evidence type="ECO:0008006" key="3">
    <source>
        <dbReference type="Google" id="ProtNLM"/>
    </source>
</evidence>
<evidence type="ECO:0000313" key="1">
    <source>
        <dbReference type="EMBL" id="AZU61883.1"/>
    </source>
</evidence>
<accession>A0A3Q9QWH0</accession>
<keyword evidence="2" id="KW-1185">Reference proteome</keyword>
<sequence length="282" mass="32528">MAKLDRKVFIFIFILILCAIFSSCQTAGIPLKDKRLTANNEIVETHGQLQNIVRLDAFINNVKNEMKDKVRLTRYTTEGDPIYHDLDYADSKLTFTMDTREDEFGQGAVTKSICKGIQKQELETETNYILTGCENESMKGLLTIFHDVDKEDNFAFELKYGVGKKNEINTKEERLIKDLQNGETVAVSDFQFSKKEMNQIYKLLKLSNYLGDKNLTTKCNKKPNKSYELNVWINSGERHFEWTECDHSPDGKEMTKLVHDILTILKKNPTYETLPKVKGNDE</sequence>
<reference evidence="1 2" key="1">
    <citation type="submission" date="2017-07" db="EMBL/GenBank/DDBJ databases">
        <title>The complete genome sequence of Bacillus mesonae strain H20-5, an efficient strain improving plant abiotic stress resistance.</title>
        <authorList>
            <person name="Kim S.Y."/>
            <person name="Song H."/>
            <person name="Sang M.K."/>
            <person name="Weon H.-Y."/>
            <person name="Song J."/>
        </authorList>
    </citation>
    <scope>NUCLEOTIDE SEQUENCE [LARGE SCALE GENOMIC DNA]</scope>
    <source>
        <strain evidence="1 2">H20-5</strain>
    </source>
</reference>